<keyword evidence="8" id="KW-1185">Reference proteome</keyword>
<evidence type="ECO:0000256" key="1">
    <source>
        <dbReference type="ARBA" id="ARBA00004167"/>
    </source>
</evidence>
<dbReference type="GO" id="GO:0016020">
    <property type="term" value="C:membrane"/>
    <property type="evidence" value="ECO:0007669"/>
    <property type="project" value="UniProtKB-SubCell"/>
</dbReference>
<dbReference type="Pfam" id="PF26002">
    <property type="entry name" value="Beta-barrel_AprE"/>
    <property type="match status" value="1"/>
</dbReference>
<keyword evidence="4 5" id="KW-0472">Membrane</keyword>
<evidence type="ECO:0000256" key="4">
    <source>
        <dbReference type="ARBA" id="ARBA00023136"/>
    </source>
</evidence>
<name>A0A9X2F3I1_9SPHI</name>
<evidence type="ECO:0000313" key="7">
    <source>
        <dbReference type="EMBL" id="MCO4293565.1"/>
    </source>
</evidence>
<dbReference type="Proteomes" id="UP001155182">
    <property type="component" value="Unassembled WGS sequence"/>
</dbReference>
<dbReference type="PANTHER" id="PTHR30386">
    <property type="entry name" value="MEMBRANE FUSION SUBUNIT OF EMRAB-TOLC MULTIDRUG EFFLUX PUMP"/>
    <property type="match status" value="1"/>
</dbReference>
<reference evidence="7" key="1">
    <citation type="submission" date="2022-06" db="EMBL/GenBank/DDBJ databases">
        <title>Solitalea sp. MAHUQ-68 isolated from rhizospheric soil.</title>
        <authorList>
            <person name="Huq M.A."/>
        </authorList>
    </citation>
    <scope>NUCLEOTIDE SEQUENCE</scope>
    <source>
        <strain evidence="7">MAHUQ-68</strain>
    </source>
</reference>
<feature type="transmembrane region" description="Helical" evidence="5">
    <location>
        <begin position="27"/>
        <end position="49"/>
    </location>
</feature>
<keyword evidence="3 5" id="KW-1133">Transmembrane helix</keyword>
<evidence type="ECO:0000259" key="6">
    <source>
        <dbReference type="Pfam" id="PF26002"/>
    </source>
</evidence>
<dbReference type="EMBL" id="JAMWYS010000036">
    <property type="protein sequence ID" value="MCO4293565.1"/>
    <property type="molecule type" value="Genomic_DNA"/>
</dbReference>
<comment type="caution">
    <text evidence="7">The sequence shown here is derived from an EMBL/GenBank/DDBJ whole genome shotgun (WGS) entry which is preliminary data.</text>
</comment>
<dbReference type="RefSeq" id="WP_252588221.1">
    <property type="nucleotide sequence ID" value="NZ_JAMWYS010000036.1"/>
</dbReference>
<organism evidence="7 8">
    <name type="scientific">Solitalea agri</name>
    <dbReference type="NCBI Taxonomy" id="2953739"/>
    <lineage>
        <taxon>Bacteria</taxon>
        <taxon>Pseudomonadati</taxon>
        <taxon>Bacteroidota</taxon>
        <taxon>Sphingobacteriia</taxon>
        <taxon>Sphingobacteriales</taxon>
        <taxon>Sphingobacteriaceae</taxon>
        <taxon>Solitalea</taxon>
    </lineage>
</organism>
<evidence type="ECO:0000256" key="2">
    <source>
        <dbReference type="ARBA" id="ARBA00022692"/>
    </source>
</evidence>
<dbReference type="InterPro" id="IPR050739">
    <property type="entry name" value="MFP"/>
</dbReference>
<evidence type="ECO:0000256" key="3">
    <source>
        <dbReference type="ARBA" id="ARBA00022989"/>
    </source>
</evidence>
<gene>
    <name evidence="7" type="ORF">NF867_11885</name>
</gene>
<dbReference type="PANTHER" id="PTHR30386:SF26">
    <property type="entry name" value="TRANSPORT PROTEIN COMB"/>
    <property type="match status" value="1"/>
</dbReference>
<sequence>MNNKIFPAEVMDFSIETWLPQIKVRSLIIYNSFLLFVFLILLSLPFSYIDVTVKSSGVIRPITEKYEVKTLRSGTISEIGTEDGKKVTKGQTLIVLSRESNRSKFSENAFYINEHHQFLHDLQLLTTIDLKQEIPVNKLHSPLYKQQYTRFQYSLLEQQSLFEKTRLSYEISEKLFAQKVIASKEFQDNRYEYIKAEAALQALIEQQRSLWQEEMSKYQLSITKIKAEQKQLETEWTNTEVKAPVSGTLQQFTGKYIGGQVQAGEMLGYISPDSSLIAECYLPSKDIGYIKPGMRVKFQVDAFNYNDWGGINGRVVAIDNDFVQIDNKLMFRVKCALNQTELYLKNGYHGKLKKGMSLQARFVLTQRSLFQLLYDKIDDWLNPNKISS</sequence>
<keyword evidence="2 5" id="KW-0812">Transmembrane</keyword>
<accession>A0A9X2F3I1</accession>
<feature type="domain" description="AprE-like beta-barrel" evidence="6">
    <location>
        <begin position="276"/>
        <end position="362"/>
    </location>
</feature>
<protein>
    <submittedName>
        <fullName evidence="7">HlyD family secretion protein</fullName>
    </submittedName>
</protein>
<proteinExistence type="predicted"/>
<dbReference type="InterPro" id="IPR058982">
    <property type="entry name" value="Beta-barrel_AprE"/>
</dbReference>
<comment type="subcellular location">
    <subcellularLocation>
        <location evidence="1">Membrane</location>
        <topology evidence="1">Single-pass membrane protein</topology>
    </subcellularLocation>
</comment>
<dbReference type="PRINTS" id="PR01490">
    <property type="entry name" value="RTXTOXIND"/>
</dbReference>
<evidence type="ECO:0000256" key="5">
    <source>
        <dbReference type="SAM" id="Phobius"/>
    </source>
</evidence>
<evidence type="ECO:0000313" key="8">
    <source>
        <dbReference type="Proteomes" id="UP001155182"/>
    </source>
</evidence>
<dbReference type="Gene3D" id="2.40.30.170">
    <property type="match status" value="1"/>
</dbReference>
<dbReference type="AlphaFoldDB" id="A0A9X2F3I1"/>